<dbReference type="EMBL" id="CP036170">
    <property type="protein sequence ID" value="QBF75670.1"/>
    <property type="molecule type" value="Genomic_DNA"/>
</dbReference>
<dbReference type="EC" id="3.4.-.-" evidence="2"/>
<organism evidence="2 3">
    <name type="scientific">Clostridium scindens (strain ATCC 35704 / DSM 5676 / VPI 13733 / 19)</name>
    <dbReference type="NCBI Taxonomy" id="411468"/>
    <lineage>
        <taxon>Bacteria</taxon>
        <taxon>Bacillati</taxon>
        <taxon>Bacillota</taxon>
        <taxon>Clostridia</taxon>
        <taxon>Lachnospirales</taxon>
        <taxon>Lachnospiraceae</taxon>
    </lineage>
</organism>
<dbReference type="Gene3D" id="2.70.70.10">
    <property type="entry name" value="Glucose Permease (Domain IIA)"/>
    <property type="match status" value="1"/>
</dbReference>
<dbReference type="Proteomes" id="UP000289664">
    <property type="component" value="Chromosome"/>
</dbReference>
<dbReference type="PANTHER" id="PTHR21666:SF268">
    <property type="entry name" value="PEPTIDASE M23 DOMAIN-CONTAINING PROTEIN"/>
    <property type="match status" value="1"/>
</dbReference>
<dbReference type="KEGG" id="csci:HDCHBGLK_03081"/>
<keyword evidence="3" id="KW-1185">Reference proteome</keyword>
<dbReference type="CDD" id="cd12797">
    <property type="entry name" value="M23_peptidase"/>
    <property type="match status" value="1"/>
</dbReference>
<dbReference type="GO" id="GO:0004222">
    <property type="term" value="F:metalloendopeptidase activity"/>
    <property type="evidence" value="ECO:0007669"/>
    <property type="project" value="TreeGrafter"/>
</dbReference>
<sequence length="237" mass="27052">MNQKTPGRILLAILLLALFTVLGTDYLKELSHYNTLQKKTIEDEEYRREFFCDAMRKNKGLMSEACRKMLSNVENEVTYFPIPESTVDKSLKVSYVDSWMGERKYKGTSGHEGTDIMALKNERGVYPVLSMTDGTITNLGWLEKGGYRIGVTTDSGTYYYYAHLDSYANIQKGNRVKAGELLGYMGDTGYGEEGTKGKFDVHLHVGIYSYEEGREISVNPYYVLLYLENKKLKYAYS</sequence>
<dbReference type="SUPFAM" id="SSF51261">
    <property type="entry name" value="Duplicated hybrid motif"/>
    <property type="match status" value="1"/>
</dbReference>
<dbReference type="Pfam" id="PF01551">
    <property type="entry name" value="Peptidase_M23"/>
    <property type="match status" value="1"/>
</dbReference>
<keyword evidence="2" id="KW-0378">Hydrolase</keyword>
<dbReference type="InterPro" id="IPR011055">
    <property type="entry name" value="Dup_hybrid_motif"/>
</dbReference>
<protein>
    <submittedName>
        <fullName evidence="2">L-Ala--D-Glu endopeptidase</fullName>
        <ecNumber evidence="2">3.4.-.-</ecNumber>
    </submittedName>
</protein>
<feature type="domain" description="M23ase beta-sheet core" evidence="1">
    <location>
        <begin position="110"/>
        <end position="210"/>
    </location>
</feature>
<gene>
    <name evidence="2" type="primary">lytH_2</name>
    <name evidence="2" type="ORF">HDCHBGLK_03081</name>
</gene>
<accession>A0A494WVK4</accession>
<name>A0A494WVK4_CLOS5</name>
<dbReference type="RefSeq" id="WP_050755129.1">
    <property type="nucleotide sequence ID" value="NZ_CP036170.1"/>
</dbReference>
<dbReference type="OrthoDB" id="9810477at2"/>
<reference evidence="2 3" key="1">
    <citation type="journal article" date="2019" name="Appl. Environ. Microbiol.">
        <title>Clostridium scindens ATCC 35704: integration of nutritional requirements, the complete genome sequence, and global transcriptional responses to bile acids.</title>
        <authorList>
            <person name="Devendran S."/>
            <person name="Shrestha R."/>
            <person name="Alves J.M.P."/>
            <person name="Wolf P.G."/>
            <person name="Ly L."/>
            <person name="Hernandez A.G."/>
            <person name="Mendez-Garcia C."/>
            <person name="Inboden A."/>
            <person name="Wiley J."/>
            <person name="Paul O."/>
            <person name="Allen A."/>
            <person name="Springer E."/>
            <person name="Wright C.L."/>
            <person name="Fields C.J."/>
            <person name="Daniel S.L."/>
            <person name="Ridlon J.M."/>
        </authorList>
    </citation>
    <scope>NUCLEOTIDE SEQUENCE [LARGE SCALE GENOMIC DNA]</scope>
    <source>
        <strain evidence="2 3">ATCC 35704</strain>
    </source>
</reference>
<evidence type="ECO:0000259" key="1">
    <source>
        <dbReference type="Pfam" id="PF01551"/>
    </source>
</evidence>
<dbReference type="AlphaFoldDB" id="A0A494WVK4"/>
<dbReference type="PANTHER" id="PTHR21666">
    <property type="entry name" value="PEPTIDASE-RELATED"/>
    <property type="match status" value="1"/>
</dbReference>
<evidence type="ECO:0000313" key="2">
    <source>
        <dbReference type="EMBL" id="QBF75670.1"/>
    </source>
</evidence>
<proteinExistence type="predicted"/>
<dbReference type="InterPro" id="IPR016047">
    <property type="entry name" value="M23ase_b-sheet_dom"/>
</dbReference>
<dbReference type="InterPro" id="IPR050570">
    <property type="entry name" value="Cell_wall_metabolism_enzyme"/>
</dbReference>
<dbReference type="GeneID" id="62697267"/>
<evidence type="ECO:0000313" key="3">
    <source>
        <dbReference type="Proteomes" id="UP000289664"/>
    </source>
</evidence>